<sequence length="316" mass="33021">MSLGVLINRRVVYMRRESGGVVLLRDQAAPSSVPPHPHPNATTSAPGFMSQTDKQKLDGVASGATANASDAQLRDRATHTGTQPLSSIEQSGAAVGQVPKWTVGGWVPGDVAAVPGGTTGQLQYHGAGGTFAGAPIVYNSGSGLTSYTNPVRLPAGNASSPAIGKDDSGLIFDNGIDGAVQVVSNSSSVAILASNGNQFPTQTTFRRRVSSMGFSTEVGPNLRALMTNRGATGLVTWTLNQYFFLDGTEFEALRIEPHAVRLVGLLGTERFLRADGSLTAAGKYIELGSVGALLRVCWDGTHWLCLSERGTINVEP</sequence>
<dbReference type="AlphaFoldDB" id="A0A2P1PSW9"/>
<gene>
    <name evidence="2" type="ORF">C7S18_12240</name>
</gene>
<dbReference type="EMBL" id="CP027860">
    <property type="protein sequence ID" value="AVP97921.1"/>
    <property type="molecule type" value="Genomic_DNA"/>
</dbReference>
<reference evidence="2 3" key="2">
    <citation type="submission" date="2018-03" db="EMBL/GenBank/DDBJ databases">
        <authorList>
            <person name="Keele B.F."/>
        </authorList>
    </citation>
    <scope>NUCLEOTIDE SEQUENCE [LARGE SCALE GENOMIC DNA]</scope>
    <source>
        <strain evidence="2 3">D13</strain>
    </source>
</reference>
<dbReference type="KEGG" id="xba:C7S18_12240"/>
<evidence type="ECO:0000313" key="2">
    <source>
        <dbReference type="EMBL" id="AVP97921.1"/>
    </source>
</evidence>
<dbReference type="Proteomes" id="UP000241074">
    <property type="component" value="Chromosome"/>
</dbReference>
<name>A0A2P1PSW9_9GAMM</name>
<evidence type="ECO:0000313" key="3">
    <source>
        <dbReference type="Proteomes" id="UP000241074"/>
    </source>
</evidence>
<organism evidence="2 3">
    <name type="scientific">Ahniella affigens</name>
    <dbReference type="NCBI Taxonomy" id="2021234"/>
    <lineage>
        <taxon>Bacteria</taxon>
        <taxon>Pseudomonadati</taxon>
        <taxon>Pseudomonadota</taxon>
        <taxon>Gammaproteobacteria</taxon>
        <taxon>Lysobacterales</taxon>
        <taxon>Rhodanobacteraceae</taxon>
        <taxon>Ahniella</taxon>
    </lineage>
</organism>
<reference evidence="2 3" key="1">
    <citation type="submission" date="2018-03" db="EMBL/GenBank/DDBJ databases">
        <title>Ahniella affigens gen. nov., sp. nov., a gammaproteobacterium isolated from sandy soil near a stream.</title>
        <authorList>
            <person name="Ko Y."/>
            <person name="Kim J.-H."/>
        </authorList>
    </citation>
    <scope>NUCLEOTIDE SEQUENCE [LARGE SCALE GENOMIC DNA]</scope>
    <source>
        <strain evidence="2 3">D13</strain>
    </source>
</reference>
<feature type="compositionally biased region" description="Polar residues" evidence="1">
    <location>
        <begin position="40"/>
        <end position="52"/>
    </location>
</feature>
<feature type="compositionally biased region" description="Polar residues" evidence="1">
    <location>
        <begin position="79"/>
        <end position="90"/>
    </location>
</feature>
<protein>
    <submittedName>
        <fullName evidence="2">Uncharacterized protein</fullName>
    </submittedName>
</protein>
<keyword evidence="3" id="KW-1185">Reference proteome</keyword>
<accession>A0A2P1PSW9</accession>
<evidence type="ECO:0000256" key="1">
    <source>
        <dbReference type="SAM" id="MobiDB-lite"/>
    </source>
</evidence>
<proteinExistence type="predicted"/>
<feature type="region of interest" description="Disordered" evidence="1">
    <location>
        <begin position="27"/>
        <end position="91"/>
    </location>
</feature>